<evidence type="ECO:0000313" key="1">
    <source>
        <dbReference type="EMBL" id="SDL94042.1"/>
    </source>
</evidence>
<name>A0ABY0QUP9_9GAMM</name>
<protein>
    <submittedName>
        <fullName evidence="1">Type VI secretion system protein ImpH</fullName>
    </submittedName>
</protein>
<dbReference type="EMBL" id="FNHO01000001">
    <property type="protein sequence ID" value="SDL94042.1"/>
    <property type="molecule type" value="Genomic_DNA"/>
</dbReference>
<evidence type="ECO:0000313" key="2">
    <source>
        <dbReference type="Proteomes" id="UP000182276"/>
    </source>
</evidence>
<accession>A0ABY0QUP9</accession>
<dbReference type="GeneID" id="77258497"/>
<dbReference type="Proteomes" id="UP000182276">
    <property type="component" value="Unassembled WGS sequence"/>
</dbReference>
<proteinExistence type="predicted"/>
<dbReference type="PANTHER" id="PTHR35564">
    <property type="match status" value="1"/>
</dbReference>
<dbReference type="InterPro" id="IPR010732">
    <property type="entry name" value="T6SS_TssG-like"/>
</dbReference>
<keyword evidence="2" id="KW-1185">Reference proteome</keyword>
<dbReference type="NCBIfam" id="TIGR03347">
    <property type="entry name" value="VI_chp_1"/>
    <property type="match status" value="1"/>
</dbReference>
<gene>
    <name evidence="1" type="ORF">SAMN05660875_101196</name>
</gene>
<dbReference type="PANTHER" id="PTHR35564:SF3">
    <property type="entry name" value="TYPE VI SECRETION SYSTEM BASEPLATE SUBUNIT TSSG"/>
    <property type="match status" value="1"/>
</dbReference>
<dbReference type="RefSeq" id="WP_082041960.1">
    <property type="nucleotide sequence ID" value="NZ_CP007511.1"/>
</dbReference>
<reference evidence="1 2" key="1">
    <citation type="submission" date="2016-10" db="EMBL/GenBank/DDBJ databases">
        <authorList>
            <person name="Varghese N."/>
            <person name="Submissions S."/>
        </authorList>
    </citation>
    <scope>NUCLEOTIDE SEQUENCE [LARGE SCALE GENOMIC DNA]</scope>
    <source>
        <strain evidence="1 2">DSM 6083</strain>
    </source>
</reference>
<dbReference type="Pfam" id="PF06996">
    <property type="entry name" value="T6SS_TssG"/>
    <property type="match status" value="1"/>
</dbReference>
<sequence>MDAAHGAAAPTLSATTTLSATAPALSSGPHGAGLGRLSQGIREYSLFQGVLLALDRLRAVHPELDEQALYERLDFQANPSLGFPGTDIDAVEFYEDDRGWRARLRLNLVSLFGAGSPLPAFYADQALGDSIDGNPTREFLDLFNDRLQRLLLPIWQKYRYYARFTTGARDPLSEQLFALIGLGGEQIRAASELNWKRLLPYLGLLSLRAHSAALIESVLRYYFKHADLRIEQCLERQVDILGEQQNRLGRANSQLGENLVLGERVRDRGGKFRIHIRQLSWDRFHEFLPVGTGYQPLCALVRFTLRDPLDYDIRLALRQDDIRELRIGEGNPCRLGWTSWLGTERADGMVTLGSKLH</sequence>
<organism evidence="1 2">
    <name type="scientific">Stutzerimonas balearica DSM 6083</name>
    <dbReference type="NCBI Taxonomy" id="1123016"/>
    <lineage>
        <taxon>Bacteria</taxon>
        <taxon>Pseudomonadati</taxon>
        <taxon>Pseudomonadota</taxon>
        <taxon>Gammaproteobacteria</taxon>
        <taxon>Pseudomonadales</taxon>
        <taxon>Pseudomonadaceae</taxon>
        <taxon>Stutzerimonas</taxon>
    </lineage>
</organism>
<comment type="caution">
    <text evidence="1">The sequence shown here is derived from an EMBL/GenBank/DDBJ whole genome shotgun (WGS) entry which is preliminary data.</text>
</comment>